<accession>A0ABV9L834</accession>
<evidence type="ECO:0000259" key="7">
    <source>
        <dbReference type="PROSITE" id="PS50113"/>
    </source>
</evidence>
<evidence type="ECO:0000256" key="4">
    <source>
        <dbReference type="ARBA" id="ARBA00022679"/>
    </source>
</evidence>
<reference evidence="9" key="1">
    <citation type="journal article" date="2019" name="Int. J. Syst. Evol. Microbiol.">
        <title>The Global Catalogue of Microorganisms (GCM) 10K type strain sequencing project: providing services to taxonomists for standard genome sequencing and annotation.</title>
        <authorList>
            <consortium name="The Broad Institute Genomics Platform"/>
            <consortium name="The Broad Institute Genome Sequencing Center for Infectious Disease"/>
            <person name="Wu L."/>
            <person name="Ma J."/>
        </authorList>
    </citation>
    <scope>NUCLEOTIDE SEQUENCE [LARGE SCALE GENOMIC DNA]</scope>
    <source>
        <strain evidence="9">CGMCC 4.7427</strain>
    </source>
</reference>
<dbReference type="SMART" id="SM00387">
    <property type="entry name" value="HATPase_c"/>
    <property type="match status" value="1"/>
</dbReference>
<comment type="catalytic activity">
    <reaction evidence="1">
        <text>ATP + protein L-histidine = ADP + protein N-phospho-L-histidine.</text>
        <dbReference type="EC" id="2.7.13.3"/>
    </reaction>
</comment>
<dbReference type="InterPro" id="IPR001610">
    <property type="entry name" value="PAC"/>
</dbReference>
<dbReference type="Gene3D" id="3.30.450.20">
    <property type="entry name" value="PAS domain"/>
    <property type="match status" value="2"/>
</dbReference>
<keyword evidence="5" id="KW-0418">Kinase</keyword>
<dbReference type="EMBL" id="JBHSHB010000008">
    <property type="protein sequence ID" value="MFC4689848.1"/>
    <property type="molecule type" value="Genomic_DNA"/>
</dbReference>
<sequence>MFQKINNQNLDKTSNESQQSLEKYLNHLKGFFFDLNYNHITKEFNFPYVSHNAMELYDLNVPDLFKDGRSAYVSIHPEDQKLLVSKGRKSFEELTPLKLECRYTLKSGRSGWVKILATPERSSEFSTNWIGHVSDITDVKATEEEYAIMKERYELAIKGSDLGLWDWDIEKGSVFYSDKSLSLLEKTRESIDPHEDTWNNQVHPDDKEMYYKDIEDHFKGEVPYYFNEHRVFTTSGSYKWIQDRGKVVKWDDSGNPMRVIGTHTDVTESKHREQLILEKNKLIESHNSRLKNFALIVSHNLITHAGNLKNILQLMDMAESQEEKIELSNYLNDVSAGLSNTISNLNEIATSNRNLEETPKLLFLNDYVNDALNNLKTQIKEKDVVVVNDIPDDIQINYNAAYLESILFNLISNAIKYSDKERQSKVFISAEITSASDITLSVMDNGVGIDLEKYGDKLFGMYKTFHQNEDAQGLGLFMTKNQIEDMGDQISVDSKKDEGTIFRVHFINKLP</sequence>
<dbReference type="InterPro" id="IPR052162">
    <property type="entry name" value="Sensor_kinase/Photoreceptor"/>
</dbReference>
<dbReference type="Pfam" id="PF08447">
    <property type="entry name" value="PAS_3"/>
    <property type="match status" value="1"/>
</dbReference>
<dbReference type="EC" id="2.7.13.3" evidence="2"/>
<evidence type="ECO:0000256" key="1">
    <source>
        <dbReference type="ARBA" id="ARBA00000085"/>
    </source>
</evidence>
<dbReference type="InterPro" id="IPR013655">
    <property type="entry name" value="PAS_fold_3"/>
</dbReference>
<dbReference type="SMART" id="SM00091">
    <property type="entry name" value="PAS"/>
    <property type="match status" value="2"/>
</dbReference>
<dbReference type="PRINTS" id="PR00344">
    <property type="entry name" value="BCTRLSENSOR"/>
</dbReference>
<dbReference type="CDD" id="cd00075">
    <property type="entry name" value="HATPase"/>
    <property type="match status" value="1"/>
</dbReference>
<dbReference type="PROSITE" id="PS50113">
    <property type="entry name" value="PAC"/>
    <property type="match status" value="1"/>
</dbReference>
<dbReference type="InterPro" id="IPR000014">
    <property type="entry name" value="PAS"/>
</dbReference>
<keyword evidence="4" id="KW-0808">Transferase</keyword>
<dbReference type="InterPro" id="IPR035965">
    <property type="entry name" value="PAS-like_dom_sf"/>
</dbReference>
<feature type="domain" description="Histidine kinase" evidence="6">
    <location>
        <begin position="296"/>
        <end position="510"/>
    </location>
</feature>
<dbReference type="InterPro" id="IPR005467">
    <property type="entry name" value="His_kinase_dom"/>
</dbReference>
<dbReference type="RefSeq" id="WP_380032609.1">
    <property type="nucleotide sequence ID" value="NZ_JBHSHB010000008.1"/>
</dbReference>
<feature type="domain" description="PAC" evidence="7">
    <location>
        <begin position="225"/>
        <end position="278"/>
    </location>
</feature>
<name>A0ABV9L834_9FLAO</name>
<gene>
    <name evidence="8" type="ORF">ACFO5T_05350</name>
</gene>
<dbReference type="CDD" id="cd00130">
    <property type="entry name" value="PAS"/>
    <property type="match status" value="1"/>
</dbReference>
<keyword evidence="3" id="KW-0597">Phosphoprotein</keyword>
<comment type="caution">
    <text evidence="8">The sequence shown here is derived from an EMBL/GenBank/DDBJ whole genome shotgun (WGS) entry which is preliminary data.</text>
</comment>
<evidence type="ECO:0000313" key="8">
    <source>
        <dbReference type="EMBL" id="MFC4689848.1"/>
    </source>
</evidence>
<keyword evidence="9" id="KW-1185">Reference proteome</keyword>
<dbReference type="InterPro" id="IPR000700">
    <property type="entry name" value="PAS-assoc_C"/>
</dbReference>
<dbReference type="Proteomes" id="UP001595878">
    <property type="component" value="Unassembled WGS sequence"/>
</dbReference>
<dbReference type="InterPro" id="IPR004358">
    <property type="entry name" value="Sig_transdc_His_kin-like_C"/>
</dbReference>
<proteinExistence type="predicted"/>
<dbReference type="Pfam" id="PF02518">
    <property type="entry name" value="HATPase_c"/>
    <property type="match status" value="1"/>
</dbReference>
<evidence type="ECO:0000256" key="5">
    <source>
        <dbReference type="ARBA" id="ARBA00022777"/>
    </source>
</evidence>
<evidence type="ECO:0000313" key="9">
    <source>
        <dbReference type="Proteomes" id="UP001595878"/>
    </source>
</evidence>
<dbReference type="PANTHER" id="PTHR43304:SF1">
    <property type="entry name" value="PAC DOMAIN-CONTAINING PROTEIN"/>
    <property type="match status" value="1"/>
</dbReference>
<dbReference type="InterPro" id="IPR003594">
    <property type="entry name" value="HATPase_dom"/>
</dbReference>
<dbReference type="SUPFAM" id="SSF55874">
    <property type="entry name" value="ATPase domain of HSP90 chaperone/DNA topoisomerase II/histidine kinase"/>
    <property type="match status" value="1"/>
</dbReference>
<dbReference type="PROSITE" id="PS50109">
    <property type="entry name" value="HIS_KIN"/>
    <property type="match status" value="1"/>
</dbReference>
<dbReference type="PANTHER" id="PTHR43304">
    <property type="entry name" value="PHYTOCHROME-LIKE PROTEIN CPH1"/>
    <property type="match status" value="1"/>
</dbReference>
<evidence type="ECO:0000256" key="3">
    <source>
        <dbReference type="ARBA" id="ARBA00022553"/>
    </source>
</evidence>
<dbReference type="SMART" id="SM00086">
    <property type="entry name" value="PAC"/>
    <property type="match status" value="2"/>
</dbReference>
<dbReference type="Gene3D" id="3.30.565.10">
    <property type="entry name" value="Histidine kinase-like ATPase, C-terminal domain"/>
    <property type="match status" value="1"/>
</dbReference>
<organism evidence="8 9">
    <name type="scientific">Dokdonia genika</name>
    <dbReference type="NCBI Taxonomy" id="308113"/>
    <lineage>
        <taxon>Bacteria</taxon>
        <taxon>Pseudomonadati</taxon>
        <taxon>Bacteroidota</taxon>
        <taxon>Flavobacteriia</taxon>
        <taxon>Flavobacteriales</taxon>
        <taxon>Flavobacteriaceae</taxon>
        <taxon>Dokdonia</taxon>
    </lineage>
</organism>
<dbReference type="SUPFAM" id="SSF55785">
    <property type="entry name" value="PYP-like sensor domain (PAS domain)"/>
    <property type="match status" value="2"/>
</dbReference>
<evidence type="ECO:0000256" key="2">
    <source>
        <dbReference type="ARBA" id="ARBA00012438"/>
    </source>
</evidence>
<dbReference type="InterPro" id="IPR036890">
    <property type="entry name" value="HATPase_C_sf"/>
</dbReference>
<evidence type="ECO:0000259" key="6">
    <source>
        <dbReference type="PROSITE" id="PS50109"/>
    </source>
</evidence>
<protein>
    <recommendedName>
        <fullName evidence="2">histidine kinase</fullName>
        <ecNumber evidence="2">2.7.13.3</ecNumber>
    </recommendedName>
</protein>
<dbReference type="NCBIfam" id="TIGR00229">
    <property type="entry name" value="sensory_box"/>
    <property type="match status" value="1"/>
</dbReference>